<comment type="similarity">
    <text evidence="6">Belongs to the tRNA(Ile)-lysidine synthase family.</text>
</comment>
<dbReference type="InterPro" id="IPR012094">
    <property type="entry name" value="tRNA_Ile_lys_synt"/>
</dbReference>
<reference evidence="8 9" key="1">
    <citation type="journal article" date="2013" name="Int. J. Syst. Evol. Microbiol.">
        <title>Roseomonas aerophila sp. nov., isolated from air.</title>
        <authorList>
            <person name="Kim S.J."/>
            <person name="Weon H.Y."/>
            <person name="Ahn J.H."/>
            <person name="Hong S.B."/>
            <person name="Seok S.J."/>
            <person name="Whang K.S."/>
            <person name="Kwon S.W."/>
        </authorList>
    </citation>
    <scope>NUCLEOTIDE SEQUENCE [LARGE SCALE GENOMIC DNA]</scope>
    <source>
        <strain evidence="8 9">NBRC 108923</strain>
    </source>
</reference>
<dbReference type="SUPFAM" id="SSF52402">
    <property type="entry name" value="Adenine nucleotide alpha hydrolases-like"/>
    <property type="match status" value="1"/>
</dbReference>
<dbReference type="InterPro" id="IPR012795">
    <property type="entry name" value="tRNA_Ile_lys_synt_N"/>
</dbReference>
<keyword evidence="4" id="KW-0067">ATP-binding</keyword>
<evidence type="ECO:0000256" key="6">
    <source>
        <dbReference type="HAMAP-Rule" id="MF_01161"/>
    </source>
</evidence>
<evidence type="ECO:0000313" key="9">
    <source>
        <dbReference type="Proteomes" id="UP000626026"/>
    </source>
</evidence>
<dbReference type="PANTHER" id="PTHR43033">
    <property type="entry name" value="TRNA(ILE)-LYSIDINE SYNTHASE-RELATED"/>
    <property type="match status" value="1"/>
</dbReference>
<dbReference type="EMBL" id="JACTVA010000009">
    <property type="protein sequence ID" value="MBC9206619.1"/>
    <property type="molecule type" value="Genomic_DNA"/>
</dbReference>
<dbReference type="InterPro" id="IPR011063">
    <property type="entry name" value="TilS/TtcA_N"/>
</dbReference>
<evidence type="ECO:0000259" key="7">
    <source>
        <dbReference type="Pfam" id="PF01171"/>
    </source>
</evidence>
<protein>
    <recommendedName>
        <fullName evidence="6">tRNA(Ile)-lysidine synthase</fullName>
        <ecNumber evidence="6">6.3.4.19</ecNumber>
    </recommendedName>
    <alternativeName>
        <fullName evidence="6">tRNA(Ile)-2-lysyl-cytidine synthase</fullName>
    </alternativeName>
    <alternativeName>
        <fullName evidence="6">tRNA(Ile)-lysidine synthetase</fullName>
    </alternativeName>
</protein>
<accession>A0ABR7RJY2</accession>
<dbReference type="Pfam" id="PF01171">
    <property type="entry name" value="ATP_bind_3"/>
    <property type="match status" value="1"/>
</dbReference>
<evidence type="ECO:0000256" key="4">
    <source>
        <dbReference type="ARBA" id="ARBA00022840"/>
    </source>
</evidence>
<comment type="subcellular location">
    <subcellularLocation>
        <location evidence="6">Cytoplasm</location>
    </subcellularLocation>
</comment>
<dbReference type="InterPro" id="IPR014729">
    <property type="entry name" value="Rossmann-like_a/b/a_fold"/>
</dbReference>
<evidence type="ECO:0000313" key="8">
    <source>
        <dbReference type="EMBL" id="MBC9206619.1"/>
    </source>
</evidence>
<keyword evidence="1 6" id="KW-0436">Ligase</keyword>
<dbReference type="PANTHER" id="PTHR43033:SF5">
    <property type="entry name" value="TRNA(ILE)-LYSIDINE SYNTHETASE"/>
    <property type="match status" value="1"/>
</dbReference>
<keyword evidence="9" id="KW-1185">Reference proteome</keyword>
<organism evidence="8 9">
    <name type="scientific">Teichococcus aerophilus</name>
    <dbReference type="NCBI Taxonomy" id="1224513"/>
    <lineage>
        <taxon>Bacteria</taxon>
        <taxon>Pseudomonadati</taxon>
        <taxon>Pseudomonadota</taxon>
        <taxon>Alphaproteobacteria</taxon>
        <taxon>Acetobacterales</taxon>
        <taxon>Roseomonadaceae</taxon>
        <taxon>Roseomonas</taxon>
    </lineage>
</organism>
<keyword evidence="3" id="KW-0547">Nucleotide-binding</keyword>
<dbReference type="Proteomes" id="UP000626026">
    <property type="component" value="Unassembled WGS sequence"/>
</dbReference>
<evidence type="ECO:0000256" key="2">
    <source>
        <dbReference type="ARBA" id="ARBA00022694"/>
    </source>
</evidence>
<dbReference type="RefSeq" id="WP_187783800.1">
    <property type="nucleotide sequence ID" value="NZ_JACTVA010000009.1"/>
</dbReference>
<proteinExistence type="inferred from homology"/>
<keyword evidence="2 6" id="KW-0819">tRNA processing</keyword>
<comment type="function">
    <text evidence="6">Ligates lysine onto the cytidine present at position 34 of the AUA codon-specific tRNA(Ile) that contains the anticodon CAU, in an ATP-dependent manner. Cytidine is converted to lysidine, thus changing the amino acid specificity of the tRNA from methionine to isoleucine.</text>
</comment>
<dbReference type="EC" id="6.3.4.19" evidence="6"/>
<dbReference type="CDD" id="cd01992">
    <property type="entry name" value="TilS_N"/>
    <property type="match status" value="1"/>
</dbReference>
<evidence type="ECO:0000256" key="5">
    <source>
        <dbReference type="ARBA" id="ARBA00048539"/>
    </source>
</evidence>
<sequence length="404" mass="41096">MTGEAPLSAAEFAALMAPLGPFGPAPRLAVGVSGGPHSLALMLLASAWARARGGEAVALVVDHGLRPGSDAEAAWAAGLLRQQGMPAEILTLALPGGAAIQERARAGRLEAMLDRCAALGLPWLLLGQHQADQAETVLFRALRGSGAAGLAGMAAARPEPAALLLRPLLPVAPVRLEVLLAARGIVPLRDPSNTHPRFARARLRAALADPEGQGAGTQALAAAATAFACRRDRAQEALTTRLAAALRLRPEGYAMLDAAALGQDDVARAALAALLRLLSGEEHAPPEAAVARLLAQGQGTLHGVQWAAGLLCREPAACAPPLPASPGAVWDDRWQVDVVPEGLEVGALGAASAALARRERRGLPARVLAGLPALRRAGAVVGVPVLGLGTAAELTFAPRGGPLG</sequence>
<evidence type="ECO:0000256" key="3">
    <source>
        <dbReference type="ARBA" id="ARBA00022741"/>
    </source>
</evidence>
<dbReference type="NCBIfam" id="TIGR02432">
    <property type="entry name" value="lysidine_TilS_N"/>
    <property type="match status" value="1"/>
</dbReference>
<comment type="catalytic activity">
    <reaction evidence="5 6">
        <text>cytidine(34) in tRNA(Ile2) + L-lysine + ATP = lysidine(34) in tRNA(Ile2) + AMP + diphosphate + H(+)</text>
        <dbReference type="Rhea" id="RHEA:43744"/>
        <dbReference type="Rhea" id="RHEA-COMP:10625"/>
        <dbReference type="Rhea" id="RHEA-COMP:10670"/>
        <dbReference type="ChEBI" id="CHEBI:15378"/>
        <dbReference type="ChEBI" id="CHEBI:30616"/>
        <dbReference type="ChEBI" id="CHEBI:32551"/>
        <dbReference type="ChEBI" id="CHEBI:33019"/>
        <dbReference type="ChEBI" id="CHEBI:82748"/>
        <dbReference type="ChEBI" id="CHEBI:83665"/>
        <dbReference type="ChEBI" id="CHEBI:456215"/>
        <dbReference type="EC" id="6.3.4.19"/>
    </reaction>
</comment>
<evidence type="ECO:0000256" key="1">
    <source>
        <dbReference type="ARBA" id="ARBA00022598"/>
    </source>
</evidence>
<name>A0ABR7RJY2_9PROT</name>
<feature type="domain" description="tRNA(Ile)-lysidine/2-thiocytidine synthase N-terminal" evidence="7">
    <location>
        <begin position="28"/>
        <end position="205"/>
    </location>
</feature>
<dbReference type="GO" id="GO:0032267">
    <property type="term" value="F:tRNA(Ile)-lysidine synthase activity"/>
    <property type="evidence" value="ECO:0007669"/>
    <property type="project" value="UniProtKB-EC"/>
</dbReference>
<comment type="caution">
    <text evidence="8">The sequence shown here is derived from an EMBL/GenBank/DDBJ whole genome shotgun (WGS) entry which is preliminary data.</text>
</comment>
<dbReference type="Gene3D" id="3.40.50.620">
    <property type="entry name" value="HUPs"/>
    <property type="match status" value="1"/>
</dbReference>
<dbReference type="HAMAP" id="MF_01161">
    <property type="entry name" value="tRNA_Ile_lys_synt"/>
    <property type="match status" value="1"/>
</dbReference>
<comment type="caution">
    <text evidence="6">Lacks conserved residue(s) required for the propagation of feature annotation.</text>
</comment>
<keyword evidence="6" id="KW-0963">Cytoplasm</keyword>
<gene>
    <name evidence="6 8" type="primary">tilS</name>
    <name evidence="8" type="ORF">IBL26_07195</name>
</gene>